<proteinExistence type="predicted"/>
<feature type="region of interest" description="Disordered" evidence="1">
    <location>
        <begin position="375"/>
        <end position="406"/>
    </location>
</feature>
<feature type="region of interest" description="Disordered" evidence="1">
    <location>
        <begin position="181"/>
        <end position="200"/>
    </location>
</feature>
<dbReference type="EMBL" id="QJNU01000022">
    <property type="protein sequence ID" value="RYP10144.1"/>
    <property type="molecule type" value="Genomic_DNA"/>
</dbReference>
<evidence type="ECO:0000256" key="1">
    <source>
        <dbReference type="SAM" id="MobiDB-lite"/>
    </source>
</evidence>
<dbReference type="OrthoDB" id="4765980at2759"/>
<comment type="caution">
    <text evidence="2">The sequence shown here is derived from an EMBL/GenBank/DDBJ whole genome shotgun (WGS) entry which is preliminary data.</text>
</comment>
<dbReference type="Proteomes" id="UP000293360">
    <property type="component" value="Unassembled WGS sequence"/>
</dbReference>
<evidence type="ECO:0000313" key="2">
    <source>
        <dbReference type="EMBL" id="RYP10144.1"/>
    </source>
</evidence>
<protein>
    <submittedName>
        <fullName evidence="2">Uncharacterized protein</fullName>
    </submittedName>
</protein>
<keyword evidence="3" id="KW-1185">Reference proteome</keyword>
<sequence length="542" mass="56583">MRIDAYPRGNREPSQMIVPAVDNGPGTVNERALVADELVSEEEVFKGEPVTSGGLRAGNLQKDKVKVLVMPDVVMVVTVKLVSVKGFEEFEPGNGAVGTTVVPEVVEHVSVGVYHSVHVVLYGYGYERVVLGPGTTRVPLTAPDGQAVAVEFGKGKIVEADEETEADPEIPVLRIVGSPVEATGTPEVPEPSEEPVGTGNGSMVTLENENGGRDIVYVELPDVKVDATLSVPLGTIDHSKVVFAPGRDGVAGIEVKEGAVPLPVEAKIGEALGAMVSMVRSPDELKEGNGGRLDDNPPVPPVAPRPPDGIIAEVVSLVDTIPGVGTEVILENDGLALSVDAVTAPVIPVVKVVVRVVGNMIWVGEVIGAPVLMSVDDDPPDDDGIPDKDSDAVDTEPVAAGRDMDAEPTPVPKGLVALMDPVPEIVKSVVRLLNGSVELGIGKGTDSKVVIVMLPEVIVANDKLPLATPVELRGPVPGTEDGRTVDIPVLALDIVSDPIAGEVELGSGNGIVWERLGRKRLDEDGPRELLVNDPPNEEVAEG</sequence>
<gene>
    <name evidence="2" type="ORF">DL764_000854</name>
</gene>
<evidence type="ECO:0000313" key="3">
    <source>
        <dbReference type="Proteomes" id="UP000293360"/>
    </source>
</evidence>
<reference evidence="2 3" key="1">
    <citation type="submission" date="2018-06" db="EMBL/GenBank/DDBJ databases">
        <title>Complete Genomes of Monosporascus.</title>
        <authorList>
            <person name="Robinson A.J."/>
            <person name="Natvig D.O."/>
        </authorList>
    </citation>
    <scope>NUCLEOTIDE SEQUENCE [LARGE SCALE GENOMIC DNA]</scope>
    <source>
        <strain evidence="2 3">CBS 110550</strain>
    </source>
</reference>
<accession>A0A4Q4TUE1</accession>
<name>A0A4Q4TUE1_9PEZI</name>
<feature type="compositionally biased region" description="Acidic residues" evidence="1">
    <location>
        <begin position="375"/>
        <end position="384"/>
    </location>
</feature>
<organism evidence="2 3">
    <name type="scientific">Monosporascus ibericus</name>
    <dbReference type="NCBI Taxonomy" id="155417"/>
    <lineage>
        <taxon>Eukaryota</taxon>
        <taxon>Fungi</taxon>
        <taxon>Dikarya</taxon>
        <taxon>Ascomycota</taxon>
        <taxon>Pezizomycotina</taxon>
        <taxon>Sordariomycetes</taxon>
        <taxon>Xylariomycetidae</taxon>
        <taxon>Xylariales</taxon>
        <taxon>Xylariales incertae sedis</taxon>
        <taxon>Monosporascus</taxon>
    </lineage>
</organism>
<dbReference type="AlphaFoldDB" id="A0A4Q4TUE1"/>